<protein>
    <submittedName>
        <fullName evidence="3">CAAX amino terminal protease self-immunity</fullName>
    </submittedName>
</protein>
<keyword evidence="3" id="KW-0645">Protease</keyword>
<evidence type="ECO:0000256" key="1">
    <source>
        <dbReference type="SAM" id="Phobius"/>
    </source>
</evidence>
<dbReference type="GO" id="GO:0006508">
    <property type="term" value="P:proteolysis"/>
    <property type="evidence" value="ECO:0007669"/>
    <property type="project" value="UniProtKB-KW"/>
</dbReference>
<keyword evidence="1" id="KW-0812">Transmembrane</keyword>
<dbReference type="EMBL" id="CP036264">
    <property type="protein sequence ID" value="QEG01078.1"/>
    <property type="molecule type" value="Genomic_DNA"/>
</dbReference>
<feature type="transmembrane region" description="Helical" evidence="1">
    <location>
        <begin position="180"/>
        <end position="198"/>
    </location>
</feature>
<dbReference type="Pfam" id="PF02517">
    <property type="entry name" value="Rce1-like"/>
    <property type="match status" value="1"/>
</dbReference>
<evidence type="ECO:0000313" key="3">
    <source>
        <dbReference type="EMBL" id="QEG01078.1"/>
    </source>
</evidence>
<evidence type="ECO:0000313" key="4">
    <source>
        <dbReference type="Proteomes" id="UP000321353"/>
    </source>
</evidence>
<proteinExistence type="predicted"/>
<gene>
    <name evidence="3" type="ORF">Mal15_51540</name>
</gene>
<sequence>MNEDTPPHEEASDELLFVWACGFELAIGLAGLLLAWVLGIDARAYLGRIDKLAWKSVAIELGIGVVASIPMLIAITLLMKVPHSAIDAIKQLSDAPTMKALLSLSHGELLTLSVCAGIGEELAFRGCLLPWLTAAGGSDGPFSNPFQVGDSFSVAVPGLLAAAVLVSSIGFGLLHPITKLYVFVASLMGVYFAALMIATDSLLVPIVAHAAYDAAQFLIAKRELDAEPAE</sequence>
<keyword evidence="1" id="KW-1133">Transmembrane helix</keyword>
<feature type="transmembrane region" description="Helical" evidence="1">
    <location>
        <begin position="16"/>
        <end position="40"/>
    </location>
</feature>
<keyword evidence="4" id="KW-1185">Reference proteome</keyword>
<dbReference type="Proteomes" id="UP000321353">
    <property type="component" value="Chromosome"/>
</dbReference>
<dbReference type="GO" id="GO:0080120">
    <property type="term" value="P:CAAX-box protein maturation"/>
    <property type="evidence" value="ECO:0007669"/>
    <property type="project" value="UniProtKB-ARBA"/>
</dbReference>
<dbReference type="RefSeq" id="WP_147870205.1">
    <property type="nucleotide sequence ID" value="NZ_CP036264.1"/>
</dbReference>
<reference evidence="3 4" key="1">
    <citation type="submission" date="2019-02" db="EMBL/GenBank/DDBJ databases">
        <title>Planctomycetal bacteria perform biofilm scaping via a novel small molecule.</title>
        <authorList>
            <person name="Jeske O."/>
            <person name="Boedeker C."/>
            <person name="Wiegand S."/>
            <person name="Breitling P."/>
            <person name="Kallscheuer N."/>
            <person name="Jogler M."/>
            <person name="Rohde M."/>
            <person name="Petersen J."/>
            <person name="Medema M.H."/>
            <person name="Surup F."/>
            <person name="Jogler C."/>
        </authorList>
    </citation>
    <scope>NUCLEOTIDE SEQUENCE [LARGE SCALE GENOMIC DNA]</scope>
    <source>
        <strain evidence="3 4">Mal15</strain>
    </source>
</reference>
<dbReference type="GO" id="GO:0004175">
    <property type="term" value="F:endopeptidase activity"/>
    <property type="evidence" value="ECO:0007669"/>
    <property type="project" value="UniProtKB-ARBA"/>
</dbReference>
<keyword evidence="3" id="KW-0378">Hydrolase</keyword>
<accession>A0A5B9MQ52</accession>
<dbReference type="InterPro" id="IPR003675">
    <property type="entry name" value="Rce1/LyrA-like_dom"/>
</dbReference>
<organism evidence="3 4">
    <name type="scientific">Stieleria maiorica</name>
    <dbReference type="NCBI Taxonomy" id="2795974"/>
    <lineage>
        <taxon>Bacteria</taxon>
        <taxon>Pseudomonadati</taxon>
        <taxon>Planctomycetota</taxon>
        <taxon>Planctomycetia</taxon>
        <taxon>Pirellulales</taxon>
        <taxon>Pirellulaceae</taxon>
        <taxon>Stieleria</taxon>
    </lineage>
</organism>
<evidence type="ECO:0000259" key="2">
    <source>
        <dbReference type="Pfam" id="PF02517"/>
    </source>
</evidence>
<dbReference type="KEGG" id="smam:Mal15_51540"/>
<dbReference type="AlphaFoldDB" id="A0A5B9MQ52"/>
<feature type="transmembrane region" description="Helical" evidence="1">
    <location>
        <begin position="152"/>
        <end position="173"/>
    </location>
</feature>
<name>A0A5B9MQ52_9BACT</name>
<keyword evidence="1" id="KW-0472">Membrane</keyword>
<feature type="transmembrane region" description="Helical" evidence="1">
    <location>
        <begin position="52"/>
        <end position="78"/>
    </location>
</feature>
<feature type="domain" description="CAAX prenyl protease 2/Lysostaphin resistance protein A-like" evidence="2">
    <location>
        <begin position="109"/>
        <end position="214"/>
    </location>
</feature>